<protein>
    <submittedName>
        <fullName evidence="1">Uncharacterized protein</fullName>
    </submittedName>
</protein>
<reference evidence="2" key="1">
    <citation type="submission" date="2016-10" db="EMBL/GenBank/DDBJ databases">
        <authorList>
            <person name="Varghese N."/>
            <person name="Submissions S."/>
        </authorList>
    </citation>
    <scope>NUCLEOTIDE SEQUENCE [LARGE SCALE GENOMIC DNA]</scope>
    <source>
        <strain evidence="2">IBRC-M 10403</strain>
    </source>
</reference>
<gene>
    <name evidence="1" type="ORF">SAMN05216174_10455</name>
</gene>
<dbReference type="AlphaFoldDB" id="A0A1G6P0F6"/>
<proteinExistence type="predicted"/>
<organism evidence="1 2">
    <name type="scientific">Actinokineospora iranica</name>
    <dbReference type="NCBI Taxonomy" id="1271860"/>
    <lineage>
        <taxon>Bacteria</taxon>
        <taxon>Bacillati</taxon>
        <taxon>Actinomycetota</taxon>
        <taxon>Actinomycetes</taxon>
        <taxon>Pseudonocardiales</taxon>
        <taxon>Pseudonocardiaceae</taxon>
        <taxon>Actinokineospora</taxon>
    </lineage>
</organism>
<evidence type="ECO:0000313" key="1">
    <source>
        <dbReference type="EMBL" id="SDC73692.1"/>
    </source>
</evidence>
<name>A0A1G6P0F6_9PSEU</name>
<keyword evidence="2" id="KW-1185">Reference proteome</keyword>
<dbReference type="STRING" id="1271860.SAMN05216174_10455"/>
<dbReference type="EMBL" id="FMZZ01000004">
    <property type="protein sequence ID" value="SDC73692.1"/>
    <property type="molecule type" value="Genomic_DNA"/>
</dbReference>
<sequence>MVWNATPRPGPLKAADVLGPREDVELPGLGIDGVSLEMLNWGTADITFAFRDVEGQWWRRVSGGEPARVEASVATWRVRSAVESSSDA</sequence>
<accession>A0A1G6P0F6</accession>
<dbReference type="Proteomes" id="UP000199501">
    <property type="component" value="Unassembled WGS sequence"/>
</dbReference>
<evidence type="ECO:0000313" key="2">
    <source>
        <dbReference type="Proteomes" id="UP000199501"/>
    </source>
</evidence>